<dbReference type="eggNOG" id="COG2373">
    <property type="taxonomic scope" value="Bacteria"/>
</dbReference>
<proteinExistence type="predicted"/>
<dbReference type="HOGENOM" id="CLU_013214_1_0_10"/>
<dbReference type="STRING" id="929713.NIASO_18120"/>
<keyword evidence="2" id="KW-1185">Reference proteome</keyword>
<sequence length="755" mass="85050">MNLAAFTQSKADSLLSGYSEKYKQEKISLIRDKEQYISGETIFAKGFVFTGYELSDISSNLFIEILDKRKKIISQSISPIYKGVSETSLKLPDSLSTGVYYLRAYTKRMLNFDERFQYLKPVIIYNPKEHYAIVADTSQWSFTAMPEAGKLIDGVPSKIVIRFLGSKININSITGTLSDKTSNSVLASFHPLDHNVALCKLTPAFGHIYEIRLTDSSKRVQTRVLPNVSASGVAMSMEQTDTTLTYTINFKNIPQNQTFRLIGTNNFDIVYKAKISSVDTIFRRTFTTKNMAKGVVRFSLFDDSFNLKAERLCFLTPDKPSAPQLNILKKNLTPRGENELAVKLDSNTICFIAAIDEGTDDVSHVDLISSLWLTSDFIDEIKSPSEYFHNVTNNKKEAIDALMMSEKWRRFDWGQLLSGNLPDTPFPDDNYLSYNGQILYKNKPVENASANLMFYFADSSRQLFQIKTDKTGHFQLNGLIFEGAASVTCYSGDKKFDNKLLKLTLTRDSGEKHYLSPLPQNNYITTTLDERLSGQILRSVQTLKNVAMAHDKSKQLQEVIVRAKAKSATQELDERLSSGRFYNPRETIYDFVNKDQKTGASTVAQWIRGRVPGDEKSFSYFVNEFQVQKTDLDIPVSDVAMIKVQGKGASHQIFIYLKTGAALQSAGYSTKAGSIAVAGYEKQNYPFEAPALTHNEETLGTDIRSLLLWSDFMLTEGETAIEHIKFTNNDHPKKIKISVIGLSNSIPFSFHRILL</sequence>
<protein>
    <recommendedName>
        <fullName evidence="3">Macroglobulin domain-containing protein</fullName>
    </recommendedName>
</protein>
<reference evidence="1 2" key="1">
    <citation type="submission" date="2013-12" db="EMBL/GenBank/DDBJ databases">
        <authorList>
            <consortium name="DOE Joint Genome Institute"/>
            <person name="Eisen J."/>
            <person name="Huntemann M."/>
            <person name="Han J."/>
            <person name="Chen A."/>
            <person name="Kyrpides N."/>
            <person name="Mavromatis K."/>
            <person name="Markowitz V."/>
            <person name="Palaniappan K."/>
            <person name="Ivanova N."/>
            <person name="Schaumberg A."/>
            <person name="Pati A."/>
            <person name="Liolios K."/>
            <person name="Nordberg H.P."/>
            <person name="Cantor M.N."/>
            <person name="Hua S.X."/>
            <person name="Woyke T."/>
        </authorList>
    </citation>
    <scope>NUCLEOTIDE SEQUENCE [LARGE SCALE GENOMIC DNA]</scope>
    <source>
        <strain evidence="2">DSM 19437</strain>
    </source>
</reference>
<accession>W0F4P5</accession>
<evidence type="ECO:0000313" key="1">
    <source>
        <dbReference type="EMBL" id="AHF17982.1"/>
    </source>
</evidence>
<evidence type="ECO:0008006" key="3">
    <source>
        <dbReference type="Google" id="ProtNLM"/>
    </source>
</evidence>
<dbReference type="KEGG" id="nso:NIASO_18120"/>
<organism evidence="1 2">
    <name type="scientific">Niabella soli DSM 19437</name>
    <dbReference type="NCBI Taxonomy" id="929713"/>
    <lineage>
        <taxon>Bacteria</taxon>
        <taxon>Pseudomonadati</taxon>
        <taxon>Bacteroidota</taxon>
        <taxon>Chitinophagia</taxon>
        <taxon>Chitinophagales</taxon>
        <taxon>Chitinophagaceae</taxon>
        <taxon>Niabella</taxon>
    </lineage>
</organism>
<evidence type="ECO:0000313" key="2">
    <source>
        <dbReference type="Proteomes" id="UP000003586"/>
    </source>
</evidence>
<dbReference type="Gene3D" id="2.60.40.1930">
    <property type="match status" value="1"/>
</dbReference>
<name>W0F4P5_9BACT</name>
<gene>
    <name evidence="1" type="ORF">NIASO_18120</name>
</gene>
<dbReference type="Proteomes" id="UP000003586">
    <property type="component" value="Chromosome"/>
</dbReference>
<dbReference type="AlphaFoldDB" id="W0F4P5"/>
<dbReference type="EMBL" id="CP007035">
    <property type="protein sequence ID" value="AHF17982.1"/>
    <property type="molecule type" value="Genomic_DNA"/>
</dbReference>